<dbReference type="InterPro" id="IPR050738">
    <property type="entry name" value="Sulfatase"/>
</dbReference>
<proteinExistence type="inferred from homology"/>
<dbReference type="GO" id="GO:0004065">
    <property type="term" value="F:arylsulfatase activity"/>
    <property type="evidence" value="ECO:0007669"/>
    <property type="project" value="TreeGrafter"/>
</dbReference>
<dbReference type="Proteomes" id="UP000323426">
    <property type="component" value="Unassembled WGS sequence"/>
</dbReference>
<dbReference type="EMBL" id="VWSF01000001">
    <property type="protein sequence ID" value="KAA5549214.1"/>
    <property type="molecule type" value="Genomic_DNA"/>
</dbReference>
<protein>
    <submittedName>
        <fullName evidence="7">Arylsulfatase</fullName>
    </submittedName>
</protein>
<dbReference type="PROSITE" id="PS00523">
    <property type="entry name" value="SULFATASE_1"/>
    <property type="match status" value="1"/>
</dbReference>
<dbReference type="CDD" id="cd02795">
    <property type="entry name" value="CBM6-CBM35-CBM36_like"/>
    <property type="match status" value="1"/>
</dbReference>
<dbReference type="CDD" id="cd16146">
    <property type="entry name" value="ARS_like"/>
    <property type="match status" value="1"/>
</dbReference>
<dbReference type="SUPFAM" id="SSF53649">
    <property type="entry name" value="Alkaline phosphatase-like"/>
    <property type="match status" value="1"/>
</dbReference>
<evidence type="ECO:0000256" key="2">
    <source>
        <dbReference type="ARBA" id="ARBA00022723"/>
    </source>
</evidence>
<dbReference type="PANTHER" id="PTHR42693">
    <property type="entry name" value="ARYLSULFATASE FAMILY MEMBER"/>
    <property type="match status" value="1"/>
</dbReference>
<feature type="signal peptide" evidence="5">
    <location>
        <begin position="1"/>
        <end position="19"/>
    </location>
</feature>
<dbReference type="Gene3D" id="2.60.120.260">
    <property type="entry name" value="Galactose-binding domain-like"/>
    <property type="match status" value="1"/>
</dbReference>
<keyword evidence="3" id="KW-0378">Hydrolase</keyword>
<keyword evidence="8" id="KW-1185">Reference proteome</keyword>
<comment type="similarity">
    <text evidence="1">Belongs to the sulfatase family.</text>
</comment>
<reference evidence="7 8" key="1">
    <citation type="submission" date="2019-09" db="EMBL/GenBank/DDBJ databases">
        <title>Genome sequence and assembly of Adhaeribacter sp.</title>
        <authorList>
            <person name="Chhetri G."/>
        </authorList>
    </citation>
    <scope>NUCLEOTIDE SEQUENCE [LARGE SCALE GENOMIC DNA]</scope>
    <source>
        <strain evidence="7 8">DK36</strain>
    </source>
</reference>
<evidence type="ECO:0000259" key="6">
    <source>
        <dbReference type="Pfam" id="PF00884"/>
    </source>
</evidence>
<evidence type="ECO:0000256" key="1">
    <source>
        <dbReference type="ARBA" id="ARBA00008779"/>
    </source>
</evidence>
<evidence type="ECO:0000256" key="5">
    <source>
        <dbReference type="SAM" id="SignalP"/>
    </source>
</evidence>
<evidence type="ECO:0000313" key="8">
    <source>
        <dbReference type="Proteomes" id="UP000323426"/>
    </source>
</evidence>
<gene>
    <name evidence="7" type="ORF">F0145_01070</name>
</gene>
<dbReference type="InterPro" id="IPR000917">
    <property type="entry name" value="Sulfatase_N"/>
</dbReference>
<comment type="caution">
    <text evidence="7">The sequence shown here is derived from an EMBL/GenBank/DDBJ whole genome shotgun (WGS) entry which is preliminary data.</text>
</comment>
<dbReference type="Gene3D" id="3.30.1120.10">
    <property type="match status" value="1"/>
</dbReference>
<dbReference type="RefSeq" id="WP_150086210.1">
    <property type="nucleotide sequence ID" value="NZ_VWSF01000001.1"/>
</dbReference>
<dbReference type="InterPro" id="IPR024607">
    <property type="entry name" value="Sulfatase_CS"/>
</dbReference>
<evidence type="ECO:0000313" key="7">
    <source>
        <dbReference type="EMBL" id="KAA5549214.1"/>
    </source>
</evidence>
<evidence type="ECO:0000256" key="3">
    <source>
        <dbReference type="ARBA" id="ARBA00022801"/>
    </source>
</evidence>
<keyword evidence="5" id="KW-0732">Signal</keyword>
<keyword evidence="4" id="KW-0106">Calcium</keyword>
<organism evidence="7 8">
    <name type="scientific">Adhaeribacter rhizoryzae</name>
    <dbReference type="NCBI Taxonomy" id="2607907"/>
    <lineage>
        <taxon>Bacteria</taxon>
        <taxon>Pseudomonadati</taxon>
        <taxon>Bacteroidota</taxon>
        <taxon>Cytophagia</taxon>
        <taxon>Cytophagales</taxon>
        <taxon>Hymenobacteraceae</taxon>
        <taxon>Adhaeribacter</taxon>
    </lineage>
</organism>
<accession>A0A5M6DNZ8</accession>
<feature type="domain" description="Sulfatase N-terminal" evidence="6">
    <location>
        <begin position="26"/>
        <end position="332"/>
    </location>
</feature>
<dbReference type="Pfam" id="PF00884">
    <property type="entry name" value="Sulfatase"/>
    <property type="match status" value="1"/>
</dbReference>
<sequence length="586" mass="65759">MVKLISLLLLFLTPLLTRAAANKKSPNVIVILTDDQGWGDLSINGNKNLQTPNIDLLAKRGARFNSFYVSPVCSPTRAELLTGRYHPRAGVYSTSEGGERMNLGEVTIAEVFKKAGYATAAFGKWHNGMQYPYHPNARGFEEFYGFCSGHWGDYFSPMLEHNGKIVQGKGFIIDDLTDKALAFIQTNQAKPFFLYVPYNTPHSPMQVPTKWWEKFKNKELTMRADKRAGEEDDNFTRAALALCENIDLNVGRIQDKLQKLNLDKETIVVYLHDNGPNSFRWNGGMKGRKGSTDEGGIKSPLLIQWSGKIAPGSQINQIAGAIDLLPTLADLAELKYQLPKPIDGRSLKPLLLKPSQAWPDRLLFAHWAGRVSVRNQRFRLDHEGKLFDINNDPQQLSDVSAQEPEITHRLIKAVEDWKSEVLKGIAADNRPFPVGHANFLYTQLPARDGEPHGAIVRSSIHPNSSFFTGWKSPNDSITWNVDVLTTGNYQVEVYYTCPVKDVGATLRLSLGSNQLKFKINQAHDPPLKGREYDRVERTESYEKDFKPLKAGIIHLEKGLGKLSLRALHIPGSQAIDFRLLMLTKVN</sequence>
<keyword evidence="2" id="KW-0479">Metal-binding</keyword>
<evidence type="ECO:0000256" key="4">
    <source>
        <dbReference type="ARBA" id="ARBA00022837"/>
    </source>
</evidence>
<feature type="chain" id="PRO_5024313523" evidence="5">
    <location>
        <begin position="20"/>
        <end position="586"/>
    </location>
</feature>
<dbReference type="PANTHER" id="PTHR42693:SF53">
    <property type="entry name" value="ENDO-4-O-SULFATASE"/>
    <property type="match status" value="1"/>
</dbReference>
<dbReference type="Gene3D" id="3.40.720.10">
    <property type="entry name" value="Alkaline Phosphatase, subunit A"/>
    <property type="match status" value="1"/>
</dbReference>
<name>A0A5M6DNZ8_9BACT</name>
<dbReference type="AlphaFoldDB" id="A0A5M6DNZ8"/>
<dbReference type="GO" id="GO:0046872">
    <property type="term" value="F:metal ion binding"/>
    <property type="evidence" value="ECO:0007669"/>
    <property type="project" value="UniProtKB-KW"/>
</dbReference>
<dbReference type="InterPro" id="IPR017850">
    <property type="entry name" value="Alkaline_phosphatase_core_sf"/>
</dbReference>